<evidence type="ECO:0000313" key="2">
    <source>
        <dbReference type="EMBL" id="AJG24749.1"/>
    </source>
</evidence>
<gene>
    <name evidence="2" type="ORF">RR42_s3168</name>
</gene>
<protein>
    <submittedName>
        <fullName evidence="2">Uncharacterized protein</fullName>
    </submittedName>
</protein>
<sequence length="85" mass="9188">MPVGSVKKTQCESLAVYGRTGADCGGRRHHNVAQPSFSFGSAGTLHHRRRASAKAPPPAQWAGQVRGRRQYKWIGQGRATTPASF</sequence>
<dbReference type="Proteomes" id="UP000031843">
    <property type="component" value="Chromosome secondary"/>
</dbReference>
<accession>A0A0C4YS45</accession>
<organism evidence="2 3">
    <name type="scientific">Cupriavidus basilensis</name>
    <dbReference type="NCBI Taxonomy" id="68895"/>
    <lineage>
        <taxon>Bacteria</taxon>
        <taxon>Pseudomonadati</taxon>
        <taxon>Pseudomonadota</taxon>
        <taxon>Betaproteobacteria</taxon>
        <taxon>Burkholderiales</taxon>
        <taxon>Burkholderiaceae</taxon>
        <taxon>Cupriavidus</taxon>
    </lineage>
</organism>
<proteinExistence type="predicted"/>
<dbReference type="KEGG" id="cbw:RR42_s3168"/>
<reference evidence="2 3" key="1">
    <citation type="journal article" date="2015" name="Genome Announc.">
        <title>Complete Genome Sequence of Cupriavidus basilensis 4G11, Isolated from the Oak Ridge Field Research Center Site.</title>
        <authorList>
            <person name="Ray J."/>
            <person name="Waters R.J."/>
            <person name="Skerker J.M."/>
            <person name="Kuehl J.V."/>
            <person name="Price M.N."/>
            <person name="Huang J."/>
            <person name="Chakraborty R."/>
            <person name="Arkin A.P."/>
            <person name="Deutschbauer A."/>
        </authorList>
    </citation>
    <scope>NUCLEOTIDE SEQUENCE [LARGE SCALE GENOMIC DNA]</scope>
    <source>
        <strain evidence="2">4G11</strain>
    </source>
</reference>
<dbReference type="STRING" id="68895.RR42_s3168"/>
<evidence type="ECO:0000313" key="3">
    <source>
        <dbReference type="Proteomes" id="UP000031843"/>
    </source>
</evidence>
<evidence type="ECO:0000256" key="1">
    <source>
        <dbReference type="SAM" id="MobiDB-lite"/>
    </source>
</evidence>
<dbReference type="EMBL" id="CP010537">
    <property type="protein sequence ID" value="AJG24749.1"/>
    <property type="molecule type" value="Genomic_DNA"/>
</dbReference>
<keyword evidence="3" id="KW-1185">Reference proteome</keyword>
<feature type="region of interest" description="Disordered" evidence="1">
    <location>
        <begin position="40"/>
        <end position="66"/>
    </location>
</feature>
<dbReference type="AlphaFoldDB" id="A0A0C4YS45"/>
<name>A0A0C4YS45_9BURK</name>